<dbReference type="AlphaFoldDB" id="A0A9N7VUY7"/>
<comment type="caution">
    <text evidence="2">The sequence shown here is derived from an EMBL/GenBank/DDBJ whole genome shotgun (WGS) entry which is preliminary data.</text>
</comment>
<reference evidence="2" key="1">
    <citation type="submission" date="2020-03" db="EMBL/GenBank/DDBJ databases">
        <authorList>
            <person name="Weist P."/>
        </authorList>
    </citation>
    <scope>NUCLEOTIDE SEQUENCE</scope>
</reference>
<evidence type="ECO:0000313" key="2">
    <source>
        <dbReference type="EMBL" id="CAB1456219.1"/>
    </source>
</evidence>
<dbReference type="EMBL" id="CADEAL010004291">
    <property type="protein sequence ID" value="CAB1456219.1"/>
    <property type="molecule type" value="Genomic_DNA"/>
</dbReference>
<proteinExistence type="predicted"/>
<protein>
    <submittedName>
        <fullName evidence="2">Uncharacterized protein</fullName>
    </submittedName>
</protein>
<keyword evidence="3" id="KW-1185">Reference proteome</keyword>
<name>A0A9N7VUY7_PLEPL</name>
<evidence type="ECO:0000313" key="3">
    <source>
        <dbReference type="Proteomes" id="UP001153269"/>
    </source>
</evidence>
<dbReference type="Proteomes" id="UP001153269">
    <property type="component" value="Unassembled WGS sequence"/>
</dbReference>
<evidence type="ECO:0000256" key="1">
    <source>
        <dbReference type="SAM" id="MobiDB-lite"/>
    </source>
</evidence>
<accession>A0A9N7VUY7</accession>
<feature type="region of interest" description="Disordered" evidence="1">
    <location>
        <begin position="1"/>
        <end position="31"/>
    </location>
</feature>
<sequence length="84" mass="9505">MRTGTDIDVKKNRATYERSREPRVRGVHSESGEEEVTSSSCVWPVEICVSLPMRLASPIFLSVEEEVKDQSCHAFPERPAISRN</sequence>
<gene>
    <name evidence="2" type="ORF">PLEPLA_LOCUS44000</name>
</gene>
<organism evidence="2 3">
    <name type="scientific">Pleuronectes platessa</name>
    <name type="common">European plaice</name>
    <dbReference type="NCBI Taxonomy" id="8262"/>
    <lineage>
        <taxon>Eukaryota</taxon>
        <taxon>Metazoa</taxon>
        <taxon>Chordata</taxon>
        <taxon>Craniata</taxon>
        <taxon>Vertebrata</taxon>
        <taxon>Euteleostomi</taxon>
        <taxon>Actinopterygii</taxon>
        <taxon>Neopterygii</taxon>
        <taxon>Teleostei</taxon>
        <taxon>Neoteleostei</taxon>
        <taxon>Acanthomorphata</taxon>
        <taxon>Carangaria</taxon>
        <taxon>Pleuronectiformes</taxon>
        <taxon>Pleuronectoidei</taxon>
        <taxon>Pleuronectidae</taxon>
        <taxon>Pleuronectes</taxon>
    </lineage>
</organism>